<dbReference type="Pfam" id="PF04041">
    <property type="entry name" value="Glyco_hydro_130"/>
    <property type="match status" value="1"/>
</dbReference>
<protein>
    <recommendedName>
        <fullName evidence="6">Glycosidase</fullName>
    </recommendedName>
</protein>
<gene>
    <name evidence="4" type="ORF">DRJ04_02050</name>
</gene>
<proteinExistence type="inferred from homology"/>
<dbReference type="InterPro" id="IPR007184">
    <property type="entry name" value="Mannoside_phosphorylase"/>
</dbReference>
<dbReference type="Proteomes" id="UP000280417">
    <property type="component" value="Unassembled WGS sequence"/>
</dbReference>
<evidence type="ECO:0000256" key="1">
    <source>
        <dbReference type="ARBA" id="ARBA00022676"/>
    </source>
</evidence>
<comment type="caution">
    <text evidence="4">The sequence shown here is derived from an EMBL/GenBank/DDBJ whole genome shotgun (WGS) entry which is preliminary data.</text>
</comment>
<name>A0A662DJD0_UNCAE</name>
<evidence type="ECO:0000256" key="2">
    <source>
        <dbReference type="ARBA" id="ARBA00022679"/>
    </source>
</evidence>
<keyword evidence="1" id="KW-0328">Glycosyltransferase</keyword>
<accession>A0A662DJD0</accession>
<evidence type="ECO:0008006" key="6">
    <source>
        <dbReference type="Google" id="ProtNLM"/>
    </source>
</evidence>
<organism evidence="4 5">
    <name type="scientific">Aerophobetes bacterium</name>
    <dbReference type="NCBI Taxonomy" id="2030807"/>
    <lineage>
        <taxon>Bacteria</taxon>
        <taxon>Candidatus Aerophobota</taxon>
    </lineage>
</organism>
<evidence type="ECO:0000313" key="4">
    <source>
        <dbReference type="EMBL" id="RLE14617.1"/>
    </source>
</evidence>
<evidence type="ECO:0000313" key="5">
    <source>
        <dbReference type="Proteomes" id="UP000280417"/>
    </source>
</evidence>
<comment type="similarity">
    <text evidence="3">Belongs to the glycosyl hydrolase 130 family.</text>
</comment>
<keyword evidence="2" id="KW-0808">Transferase</keyword>
<dbReference type="Gene3D" id="2.115.10.20">
    <property type="entry name" value="Glycosyl hydrolase domain, family 43"/>
    <property type="match status" value="1"/>
</dbReference>
<dbReference type="EMBL" id="QMQA01000036">
    <property type="protein sequence ID" value="RLE14617.1"/>
    <property type="molecule type" value="Genomic_DNA"/>
</dbReference>
<evidence type="ECO:0000256" key="3">
    <source>
        <dbReference type="ARBA" id="ARBA00024356"/>
    </source>
</evidence>
<dbReference type="GO" id="GO:0016757">
    <property type="term" value="F:glycosyltransferase activity"/>
    <property type="evidence" value="ECO:0007669"/>
    <property type="project" value="UniProtKB-KW"/>
</dbReference>
<dbReference type="SUPFAM" id="SSF75005">
    <property type="entry name" value="Arabinanase/levansucrase/invertase"/>
    <property type="match status" value="1"/>
</dbReference>
<dbReference type="AlphaFoldDB" id="A0A662DJD0"/>
<sequence length="394" mass="45276">MELPLDRTLAKIGEGKIIQIGTGEAIFKMDSYENNPIIKPQDLGLTWYEDGKLKIGAVFNGGAEIFQDGIVLMPRCHRKYRKSIFFDKKLGIKRYCFENYISEIWPLVSKDGIHFTRLHNRAIRGDGTDHKDFTYGIEDIRIVKTGPRYLLIGCGKIKPPFKGMDADRIAIYSTDNFMNITYHGIVEFFDSRNAIPFLEPVNGRYYILLRFHPNIHLVHLEAGLDQLLNPSRYKELWKKIYEQREKNLLLEAGHYPHEKEKIGPGPQVIRTTRGWLLIYHAVGEITTSICRVYGVREKIERGYSVCAALLDLENPRRVLCKTRYPVYIPSAPYELYGNEQYPVDVPAVVFPVGALNREGKLILYAGAGDKYTILLSCNLDELVGYLWKYGKYSP</sequence>
<dbReference type="PANTHER" id="PTHR34106">
    <property type="entry name" value="GLYCOSIDASE"/>
    <property type="match status" value="1"/>
</dbReference>
<reference evidence="4 5" key="1">
    <citation type="submission" date="2018-06" db="EMBL/GenBank/DDBJ databases">
        <title>Extensive metabolic versatility and redundancy in microbially diverse, dynamic hydrothermal sediments.</title>
        <authorList>
            <person name="Dombrowski N."/>
            <person name="Teske A."/>
            <person name="Baker B.J."/>
        </authorList>
    </citation>
    <scope>NUCLEOTIDE SEQUENCE [LARGE SCALE GENOMIC DNA]</scope>
    <source>
        <strain evidence="4">B3_G15</strain>
    </source>
</reference>
<dbReference type="InterPro" id="IPR023296">
    <property type="entry name" value="Glyco_hydro_beta-prop_sf"/>
</dbReference>
<dbReference type="PANTHER" id="PTHR34106:SF5">
    <property type="entry name" value="GLYCOSIDASE"/>
    <property type="match status" value="1"/>
</dbReference>